<evidence type="ECO:0000256" key="5">
    <source>
        <dbReference type="ARBA" id="ARBA00022695"/>
    </source>
</evidence>
<dbReference type="Pfam" id="PF00940">
    <property type="entry name" value="RNA_pol"/>
    <property type="match status" value="1"/>
</dbReference>
<dbReference type="GO" id="GO:0003677">
    <property type="term" value="F:DNA binding"/>
    <property type="evidence" value="ECO:0007669"/>
    <property type="project" value="InterPro"/>
</dbReference>
<evidence type="ECO:0000256" key="4">
    <source>
        <dbReference type="ARBA" id="ARBA00022679"/>
    </source>
</evidence>
<keyword evidence="3 9" id="KW-0240">DNA-directed RNA polymerase</keyword>
<evidence type="ECO:0000313" key="12">
    <source>
        <dbReference type="Proteomes" id="UP000326650"/>
    </source>
</evidence>
<dbReference type="InterPro" id="IPR037159">
    <property type="entry name" value="RNA_POL_N_sf"/>
</dbReference>
<dbReference type="GO" id="GO:0019083">
    <property type="term" value="P:viral transcription"/>
    <property type="evidence" value="ECO:0007669"/>
    <property type="project" value="UniProtKB-KW"/>
</dbReference>
<accession>A0A5P8D598</accession>
<keyword evidence="12" id="KW-1185">Reference proteome</keyword>
<keyword evidence="6 9" id="KW-0804">Transcription</keyword>
<dbReference type="GO" id="GO:0006351">
    <property type="term" value="P:DNA-templated transcription"/>
    <property type="evidence" value="ECO:0007669"/>
    <property type="project" value="InterPro"/>
</dbReference>
<dbReference type="PROSITE" id="PS00489">
    <property type="entry name" value="RNA_POL_PHAGE_2"/>
    <property type="match status" value="1"/>
</dbReference>
<comment type="similarity">
    <text evidence="1 9">Belongs to the phage and mitochondrial RNA polymerase family.</text>
</comment>
<dbReference type="Gene3D" id="1.10.287.280">
    <property type="match status" value="1"/>
</dbReference>
<protein>
    <recommendedName>
        <fullName evidence="2 9">DNA-directed RNA polymerase</fullName>
        <ecNumber evidence="2 9">2.7.7.6</ecNumber>
    </recommendedName>
</protein>
<evidence type="ECO:0000256" key="2">
    <source>
        <dbReference type="ARBA" id="ARBA00012418"/>
    </source>
</evidence>
<dbReference type="Gene3D" id="1.10.287.260">
    <property type="match status" value="1"/>
</dbReference>
<dbReference type="Gene3D" id="1.10.150.20">
    <property type="entry name" value="5' to 3' exonuclease, C-terminal subdomain"/>
    <property type="match status" value="1"/>
</dbReference>
<evidence type="ECO:0000259" key="10">
    <source>
        <dbReference type="SMART" id="SM01311"/>
    </source>
</evidence>
<comment type="catalytic activity">
    <reaction evidence="8 9">
        <text>RNA(n) + a ribonucleoside 5'-triphosphate = RNA(n+1) + diphosphate</text>
        <dbReference type="Rhea" id="RHEA:21248"/>
        <dbReference type="Rhea" id="RHEA-COMP:14527"/>
        <dbReference type="Rhea" id="RHEA-COMP:17342"/>
        <dbReference type="ChEBI" id="CHEBI:33019"/>
        <dbReference type="ChEBI" id="CHEBI:61557"/>
        <dbReference type="ChEBI" id="CHEBI:140395"/>
        <dbReference type="EC" id="2.7.7.6"/>
    </reaction>
</comment>
<dbReference type="PROSITE" id="PS00900">
    <property type="entry name" value="RNA_POL_PHAGE_1"/>
    <property type="match status" value="1"/>
</dbReference>
<reference evidence="11 12" key="1">
    <citation type="submission" date="2019-08" db="EMBL/GenBank/DDBJ databases">
        <title>Six bacteriophages against potato bacterial diseases.</title>
        <authorList>
            <person name="Zhang X."/>
            <person name="Kering K."/>
        </authorList>
    </citation>
    <scope>NUCLEOTIDE SEQUENCE [LARGE SCALE GENOMIC DNA]</scope>
</reference>
<organism evidence="11 12">
    <name type="scientific">Pectobacterium phage CX5</name>
    <dbReference type="NCBI Taxonomy" id="2652426"/>
    <lineage>
        <taxon>Viruses</taxon>
        <taxon>Duplodnaviria</taxon>
        <taxon>Heunggongvirae</taxon>
        <taxon>Uroviricota</taxon>
        <taxon>Caudoviricetes</taxon>
        <taxon>Autographivirales</taxon>
        <taxon>Autoscriptoviridae</taxon>
        <taxon>Corkvirinae</taxon>
        <taxon>Kotilavirus</taxon>
        <taxon>Kotilavirus CX5</taxon>
    </lineage>
</organism>
<dbReference type="Gene3D" id="1.10.1320.10">
    <property type="entry name" value="DNA-directed RNA polymerase, N-terminal domain"/>
    <property type="match status" value="1"/>
</dbReference>
<evidence type="ECO:0000256" key="6">
    <source>
        <dbReference type="ARBA" id="ARBA00023163"/>
    </source>
</evidence>
<evidence type="ECO:0000256" key="3">
    <source>
        <dbReference type="ARBA" id="ARBA00022478"/>
    </source>
</evidence>
<dbReference type="InterPro" id="IPR046950">
    <property type="entry name" value="DNA-dir_Rpol_C_phage-type"/>
</dbReference>
<dbReference type="PANTHER" id="PTHR10102:SF0">
    <property type="entry name" value="DNA-DIRECTED RNA POLYMERASE, MITOCHONDRIAL"/>
    <property type="match status" value="1"/>
</dbReference>
<dbReference type="Proteomes" id="UP000326650">
    <property type="component" value="Segment"/>
</dbReference>
<keyword evidence="4 9" id="KW-0808">Transferase</keyword>
<dbReference type="InterPro" id="IPR029262">
    <property type="entry name" value="RPOL_N"/>
</dbReference>
<comment type="function">
    <text evidence="9">DNA-dependent RNA polymerase catalyzes the transcription of DNA into RNA using the four ribonucleoside triphosphates as substrates.</text>
</comment>
<dbReference type="SMART" id="SM01311">
    <property type="entry name" value="RPOL_N"/>
    <property type="match status" value="1"/>
</dbReference>
<sequence length="813" mass="92026">MTLEERQIELEKKYTTQGLVDALAHWEKESSEGRTADHYIGRTLSIRLYKLVQEALETICTTGTRGLNGKYRRYVREIGYDKAAVVCIRQVLNLCTQKLRADRTAPLAQDLITQTGTQMQMEYMHHMLSTAAPGYMRAVDHYMQENGTRSVNHRKRTLIASANRIENLSADDLTWSTAEVNGVGSLLLQAAVDACVVELQHIPKNNGQNWVCIVPVQEVADKLRQMAYNLHAFARQPPMLVPPRPHTVDTLFGGASYRSEEMARRARTIHTRSLLKESKDWIRENISDTVLRAANKAASQPYVINTEVVELLRDVYRTGVYNGIAGIPSNTPIKVPPYPLPESWDREDPDSIEIHEAWKATAKEAHHEEVQRKGHVLQFSLMLKYLTEFRGDTLYFPTYFDWRGRLYFHSSINPQGTDFVKASLSFANKKPLGKRGLYWLKVHVATCYGFDKANFDRRATWADDNMALIREAVENHVDSDFFRDADSHWCFYVAAKDMLGAIDSGTPETWETGVPVAMDATCSGLQHLSAVMRDPVGGMFTNLLPNNGVEKEDIYAGVAAIAVANVQRDRDNIEQSVYWGTHGIPRGMAKRPVMTYVYGGTLNSCTEYVYLDMRERGLEPLEHYSLFKLAAYVSRHLRKGIEAAVPASADCMRFLRDLAGRMPLDKPIRCVSPAGFPMVQHYAQEDSTRIELRSLGIKLVMRTFDDTQMQRSKVISGISPNFTHNLDSAHLTIAIDTFGESILPIHDSFATHPCDVDELHTVLRDTFADMHQNHDPLKALVDCVQQYSEEVIELPPRGTLDLNKVKESQFFMC</sequence>
<dbReference type="SUPFAM" id="SSF56672">
    <property type="entry name" value="DNA/RNA polymerases"/>
    <property type="match status" value="1"/>
</dbReference>
<evidence type="ECO:0000256" key="7">
    <source>
        <dbReference type="ARBA" id="ARBA00023314"/>
    </source>
</evidence>
<keyword evidence="7" id="KW-1195">Viral transcription</keyword>
<evidence type="ECO:0000256" key="1">
    <source>
        <dbReference type="ARBA" id="ARBA00009493"/>
    </source>
</evidence>
<dbReference type="PANTHER" id="PTHR10102">
    <property type="entry name" value="DNA-DIRECTED RNA POLYMERASE, MITOCHONDRIAL"/>
    <property type="match status" value="1"/>
</dbReference>
<dbReference type="EC" id="2.7.7.6" evidence="2 9"/>
<evidence type="ECO:0000256" key="8">
    <source>
        <dbReference type="ARBA" id="ARBA00048552"/>
    </source>
</evidence>
<dbReference type="InterPro" id="IPR043502">
    <property type="entry name" value="DNA/RNA_pol_sf"/>
</dbReference>
<feature type="domain" description="DNA-directed RNA polymerase N-terminal" evidence="10">
    <location>
        <begin position="5"/>
        <end position="299"/>
    </location>
</feature>
<keyword evidence="5 9" id="KW-0548">Nucleotidyltransferase</keyword>
<dbReference type="GO" id="GO:0003899">
    <property type="term" value="F:DNA-directed RNA polymerase activity"/>
    <property type="evidence" value="ECO:0007669"/>
    <property type="project" value="UniProtKB-EC"/>
</dbReference>
<dbReference type="InterPro" id="IPR002092">
    <property type="entry name" value="DNA-dir_Rpol_phage-type"/>
</dbReference>
<dbReference type="InterPro" id="IPR024075">
    <property type="entry name" value="DNA-dir_RNA_pol_helix_hairp_sf"/>
</dbReference>
<dbReference type="EMBL" id="MN270887">
    <property type="protein sequence ID" value="QFP93572.1"/>
    <property type="molecule type" value="Genomic_DNA"/>
</dbReference>
<name>A0A5P8D598_9CAUD</name>
<proteinExistence type="inferred from homology"/>
<evidence type="ECO:0000256" key="9">
    <source>
        <dbReference type="RuleBase" id="RU003805"/>
    </source>
</evidence>
<evidence type="ECO:0000313" key="11">
    <source>
        <dbReference type="EMBL" id="QFP93572.1"/>
    </source>
</evidence>
<dbReference type="GO" id="GO:0000428">
    <property type="term" value="C:DNA-directed RNA polymerase complex"/>
    <property type="evidence" value="ECO:0007669"/>
    <property type="project" value="UniProtKB-KW"/>
</dbReference>